<evidence type="ECO:0000313" key="3">
    <source>
        <dbReference type="Proteomes" id="UP000077755"/>
    </source>
</evidence>
<reference evidence="1" key="1">
    <citation type="journal article" date="2016" name="Nat. Genet.">
        <title>A high-quality carrot genome assembly provides new insights into carotenoid accumulation and asterid genome evolution.</title>
        <authorList>
            <person name="Iorizzo M."/>
            <person name="Ellison S."/>
            <person name="Senalik D."/>
            <person name="Zeng P."/>
            <person name="Satapoomin P."/>
            <person name="Huang J."/>
            <person name="Bowman M."/>
            <person name="Iovene M."/>
            <person name="Sanseverino W."/>
            <person name="Cavagnaro P."/>
            <person name="Yildiz M."/>
            <person name="Macko-Podgorni A."/>
            <person name="Moranska E."/>
            <person name="Grzebelus E."/>
            <person name="Grzebelus D."/>
            <person name="Ashrafi H."/>
            <person name="Zheng Z."/>
            <person name="Cheng S."/>
            <person name="Spooner D."/>
            <person name="Van Deynze A."/>
            <person name="Simon P."/>
        </authorList>
    </citation>
    <scope>NUCLEOTIDE SEQUENCE [LARGE SCALE GENOMIC DNA]</scope>
    <source>
        <tissue evidence="1">Leaf</tissue>
    </source>
</reference>
<accession>A0A164Z9H6</accession>
<organism evidence="1">
    <name type="scientific">Daucus carota subsp. sativus</name>
    <name type="common">Carrot</name>
    <dbReference type="NCBI Taxonomy" id="79200"/>
    <lineage>
        <taxon>Eukaryota</taxon>
        <taxon>Viridiplantae</taxon>
        <taxon>Streptophyta</taxon>
        <taxon>Embryophyta</taxon>
        <taxon>Tracheophyta</taxon>
        <taxon>Spermatophyta</taxon>
        <taxon>Magnoliopsida</taxon>
        <taxon>eudicotyledons</taxon>
        <taxon>Gunneridae</taxon>
        <taxon>Pentapetalae</taxon>
        <taxon>asterids</taxon>
        <taxon>campanulids</taxon>
        <taxon>Apiales</taxon>
        <taxon>Apiaceae</taxon>
        <taxon>Apioideae</taxon>
        <taxon>Scandiceae</taxon>
        <taxon>Daucinae</taxon>
        <taxon>Daucus</taxon>
        <taxon>Daucus sect. Daucus</taxon>
    </lineage>
</organism>
<dbReference type="EMBL" id="CP093347">
    <property type="protein sequence ID" value="WOH02130.1"/>
    <property type="molecule type" value="Genomic_DNA"/>
</dbReference>
<keyword evidence="3" id="KW-1185">Reference proteome</keyword>
<name>A0A164Z9H6_DAUCS</name>
<evidence type="ECO:0000313" key="1">
    <source>
        <dbReference type="EMBL" id="KZM95564.1"/>
    </source>
</evidence>
<reference evidence="2" key="2">
    <citation type="submission" date="2022-03" db="EMBL/GenBank/DDBJ databases">
        <title>Draft title - Genomic analysis of global carrot germplasm unveils the trajectory of domestication and the origin of high carotenoid orange carrot.</title>
        <authorList>
            <person name="Iorizzo M."/>
            <person name="Ellison S."/>
            <person name="Senalik D."/>
            <person name="Macko-Podgorni A."/>
            <person name="Grzebelus D."/>
            <person name="Bostan H."/>
            <person name="Rolling W."/>
            <person name="Curaba J."/>
            <person name="Simon P."/>
        </authorList>
    </citation>
    <scope>NUCLEOTIDE SEQUENCE</scope>
    <source>
        <tissue evidence="2">Leaf</tissue>
    </source>
</reference>
<gene>
    <name evidence="1" type="ORF">DCAR_018806</name>
    <name evidence="2" type="ORF">DCAR_0521518</name>
</gene>
<sequence length="140" mass="15191">MRGSTPVPTALQRDRCQVETSILPQNVVFINKSNLTVIIDDPSAPEAGSGCMVTCATETIIGHTEFPGRMNLRHLLITISGYGPVGEKISTKNNLSLHANSYDPQTTASYSGENSDPITIQFSSGLPLNSSYLQTFIRIY</sequence>
<dbReference type="Gramene" id="KZM95564">
    <property type="protein sequence ID" value="KZM95564"/>
    <property type="gene ID" value="DCAR_018806"/>
</dbReference>
<dbReference type="EMBL" id="LNRQ01000005">
    <property type="protein sequence ID" value="KZM95564.1"/>
    <property type="molecule type" value="Genomic_DNA"/>
</dbReference>
<dbReference type="Proteomes" id="UP000077755">
    <property type="component" value="Chromosome 5"/>
</dbReference>
<dbReference type="AlphaFoldDB" id="A0A164Z9H6"/>
<protein>
    <submittedName>
        <fullName evidence="1">Uncharacterized protein</fullName>
    </submittedName>
</protein>
<proteinExistence type="predicted"/>
<evidence type="ECO:0000313" key="2">
    <source>
        <dbReference type="EMBL" id="WOH02130.1"/>
    </source>
</evidence>